<evidence type="ECO:0000313" key="4">
    <source>
        <dbReference type="Proteomes" id="UP000818624"/>
    </source>
</evidence>
<dbReference type="Pfam" id="PF00551">
    <property type="entry name" value="Formyl_trans_N"/>
    <property type="match status" value="1"/>
</dbReference>
<dbReference type="InterPro" id="IPR036477">
    <property type="entry name" value="Formyl_transf_N_sf"/>
</dbReference>
<dbReference type="InterPro" id="IPR041711">
    <property type="entry name" value="Met-tRNA-FMT_N"/>
</dbReference>
<evidence type="ECO:0000259" key="2">
    <source>
        <dbReference type="Pfam" id="PF00551"/>
    </source>
</evidence>
<evidence type="ECO:0000256" key="1">
    <source>
        <dbReference type="ARBA" id="ARBA00012261"/>
    </source>
</evidence>
<dbReference type="InterPro" id="IPR002376">
    <property type="entry name" value="Formyl_transf_N"/>
</dbReference>
<protein>
    <recommendedName>
        <fullName evidence="1">methionyl-tRNA formyltransferase</fullName>
        <ecNumber evidence="1">2.1.2.9</ecNumber>
    </recommendedName>
</protein>
<name>A0ABY8EP55_MALFU</name>
<gene>
    <name evidence="3" type="primary">FMT1</name>
    <name evidence="3" type="ORF">GLX27_001998</name>
</gene>
<dbReference type="EC" id="2.1.2.9" evidence="1"/>
<keyword evidence="3" id="KW-0808">Transferase</keyword>
<dbReference type="EMBL" id="CP046235">
    <property type="protein sequence ID" value="WFD47347.1"/>
    <property type="molecule type" value="Genomic_DNA"/>
</dbReference>
<dbReference type="PANTHER" id="PTHR11138:SF5">
    <property type="entry name" value="METHIONYL-TRNA FORMYLTRANSFERASE, MITOCHONDRIAL"/>
    <property type="match status" value="1"/>
</dbReference>
<dbReference type="PANTHER" id="PTHR11138">
    <property type="entry name" value="METHIONYL-TRNA FORMYLTRANSFERASE"/>
    <property type="match status" value="1"/>
</dbReference>
<keyword evidence="4" id="KW-1185">Reference proteome</keyword>
<sequence>MPLLGVFGRRTVRGPLNVRAISTRVPNGPYDVLFCGTDGFASTILERLAAHKELYNTIQVLTPPDAQHSWGGKRMRVSPVKQFAQAYKFPIEHVPAAGMDQYALPEALRLSSAPLLLTVSFGHMIPQSILRQFPSASQALNVHPSLLPQLRGAAPIQWAIARQLDMTGVSVQQLAPEHFDTGRILGQVPMSIAEGSTYKSLADELASLGSELLVDVIAHLRERDQEAWSQDAAKATRAPKLKKSVGEVKWTEWDADKVDARMRAFGDYVPLMTTLVPAKASFLPVVVSIREGASLRGTAQGSLAELDAQAHAALRDRPPGSATYSSVLNAMVVRCASSNDNAFLATKLQTQGKPVRNAGDWWLGFHDRSDDDGCIRFAHS</sequence>
<accession>A0ABY8EP55</accession>
<dbReference type="CDD" id="cd08646">
    <property type="entry name" value="FMT_core_Met-tRNA-FMT_N"/>
    <property type="match status" value="1"/>
</dbReference>
<dbReference type="Proteomes" id="UP000818624">
    <property type="component" value="Chromosome 2"/>
</dbReference>
<evidence type="ECO:0000313" key="3">
    <source>
        <dbReference type="EMBL" id="WFD47347.1"/>
    </source>
</evidence>
<feature type="domain" description="Formyl transferase N-terminal" evidence="2">
    <location>
        <begin position="32"/>
        <end position="217"/>
    </location>
</feature>
<dbReference type="SUPFAM" id="SSF53328">
    <property type="entry name" value="Formyltransferase"/>
    <property type="match status" value="1"/>
</dbReference>
<proteinExistence type="predicted"/>
<dbReference type="Gene3D" id="3.40.50.12230">
    <property type="match status" value="1"/>
</dbReference>
<organism evidence="3 4">
    <name type="scientific">Malassezia furfur</name>
    <name type="common">Pityriasis versicolor infection agent</name>
    <name type="synonym">Pityrosporum furfur</name>
    <dbReference type="NCBI Taxonomy" id="55194"/>
    <lineage>
        <taxon>Eukaryota</taxon>
        <taxon>Fungi</taxon>
        <taxon>Dikarya</taxon>
        <taxon>Basidiomycota</taxon>
        <taxon>Ustilaginomycotina</taxon>
        <taxon>Malasseziomycetes</taxon>
        <taxon>Malasseziales</taxon>
        <taxon>Malasseziaceae</taxon>
        <taxon>Malassezia</taxon>
    </lineage>
</organism>
<reference evidence="3 4" key="1">
    <citation type="journal article" date="2020" name="Elife">
        <title>Loss of centromere function drives karyotype evolution in closely related Malassezia species.</title>
        <authorList>
            <person name="Sankaranarayanan S.R."/>
            <person name="Ianiri G."/>
            <person name="Coelho M.A."/>
            <person name="Reza M.H."/>
            <person name="Thimmappa B.C."/>
            <person name="Ganguly P."/>
            <person name="Vadnala R.N."/>
            <person name="Sun S."/>
            <person name="Siddharthan R."/>
            <person name="Tellgren-Roth C."/>
            <person name="Dawson T.L."/>
            <person name="Heitman J."/>
            <person name="Sanyal K."/>
        </authorList>
    </citation>
    <scope>NUCLEOTIDE SEQUENCE [LARGE SCALE GENOMIC DNA]</scope>
    <source>
        <strain evidence="3">CBS14141</strain>
    </source>
</reference>
<dbReference type="GO" id="GO:0004479">
    <property type="term" value="F:methionyl-tRNA formyltransferase activity"/>
    <property type="evidence" value="ECO:0007669"/>
    <property type="project" value="UniProtKB-EC"/>
</dbReference>